<gene>
    <name evidence="1" type="ORF">GKA01_00700</name>
</gene>
<dbReference type="Pfam" id="PF10014">
    <property type="entry name" value="2OG-Fe_Oxy_2"/>
    <property type="match status" value="1"/>
</dbReference>
<evidence type="ECO:0008006" key="3">
    <source>
        <dbReference type="Google" id="ProtNLM"/>
    </source>
</evidence>
<name>A0A511B586_9PROT</name>
<protein>
    <recommendedName>
        <fullName evidence="3">2OG-Fe dioxygenase family protein</fullName>
    </recommendedName>
</protein>
<dbReference type="Gene3D" id="2.60.120.620">
    <property type="entry name" value="q2cbj1_9rhob like domain"/>
    <property type="match status" value="1"/>
</dbReference>
<dbReference type="InterPro" id="IPR018724">
    <property type="entry name" value="2OG-Fe_dioxygenase"/>
</dbReference>
<dbReference type="AlphaFoldDB" id="A0A511B586"/>
<sequence length="257" mass="28992">MRPMDRELMSPSDLSPPFDTILTGIEDTLLEKGFSFLRAEVSRPLLEHAGLSDWQGFAESWSHLGLDRYMADGGRYRRRRYATFAISGDVITRKKHQPHYQSRDYNLLNGGVERWFPAVTDSVASHPAMTAAIRTISTIADALTPPTEKPPSWHVEVHQFRIEARTGNEGRPTPEGLHRDGVDWVLVLMVSRHNVEQGVTTIHDMRKNPLGSFTLTNPLDAAIVDDHRVYHGVTAVQPVDPTQPAYRDVLVVTLRHE</sequence>
<proteinExistence type="predicted"/>
<accession>A0A511B586</accession>
<comment type="caution">
    <text evidence="1">The sequence shown here is derived from an EMBL/GenBank/DDBJ whole genome shotgun (WGS) entry which is preliminary data.</text>
</comment>
<dbReference type="Proteomes" id="UP000321079">
    <property type="component" value="Unassembled WGS sequence"/>
</dbReference>
<keyword evidence="2" id="KW-1185">Reference proteome</keyword>
<evidence type="ECO:0000313" key="2">
    <source>
        <dbReference type="Proteomes" id="UP000321079"/>
    </source>
</evidence>
<reference evidence="1 2" key="1">
    <citation type="submission" date="2019-07" db="EMBL/GenBank/DDBJ databases">
        <title>Whole genome shotgun sequence of Gluconobacter kanchanaburiensis NBRC 103587.</title>
        <authorList>
            <person name="Hosoyama A."/>
            <person name="Uohara A."/>
            <person name="Ohji S."/>
            <person name="Ichikawa N."/>
        </authorList>
    </citation>
    <scope>NUCLEOTIDE SEQUENCE [LARGE SCALE GENOMIC DNA]</scope>
    <source>
        <strain evidence="1 2">NBRC 103587</strain>
    </source>
</reference>
<evidence type="ECO:0000313" key="1">
    <source>
        <dbReference type="EMBL" id="GEK94873.1"/>
    </source>
</evidence>
<organism evidence="1 2">
    <name type="scientific">Gluconobacter kanchanaburiensis NBRC 103587</name>
    <dbReference type="NCBI Taxonomy" id="1307948"/>
    <lineage>
        <taxon>Bacteria</taxon>
        <taxon>Pseudomonadati</taxon>
        <taxon>Pseudomonadota</taxon>
        <taxon>Alphaproteobacteria</taxon>
        <taxon>Acetobacterales</taxon>
        <taxon>Acetobacteraceae</taxon>
        <taxon>Gluconobacter</taxon>
    </lineage>
</organism>
<dbReference type="GO" id="GO:0051213">
    <property type="term" value="F:dioxygenase activity"/>
    <property type="evidence" value="ECO:0007669"/>
    <property type="project" value="InterPro"/>
</dbReference>
<dbReference type="EMBL" id="BJVA01000001">
    <property type="protein sequence ID" value="GEK94873.1"/>
    <property type="molecule type" value="Genomic_DNA"/>
</dbReference>